<keyword evidence="2" id="KW-1185">Reference proteome</keyword>
<evidence type="ECO:0000313" key="2">
    <source>
        <dbReference type="Proteomes" id="UP000618986"/>
    </source>
</evidence>
<dbReference type="Proteomes" id="UP000618986">
    <property type="component" value="Unassembled WGS sequence"/>
</dbReference>
<name>A0ABR6ME40_MICEC</name>
<evidence type="ECO:0000313" key="1">
    <source>
        <dbReference type="EMBL" id="MBB5113654.1"/>
    </source>
</evidence>
<organism evidence="1 2">
    <name type="scientific">Micromonospora echinospora</name>
    <name type="common">Micromonospora purpurea</name>
    <dbReference type="NCBI Taxonomy" id="1877"/>
    <lineage>
        <taxon>Bacteria</taxon>
        <taxon>Bacillati</taxon>
        <taxon>Actinomycetota</taxon>
        <taxon>Actinomycetes</taxon>
        <taxon>Micromonosporales</taxon>
        <taxon>Micromonosporaceae</taxon>
        <taxon>Micromonospora</taxon>
    </lineage>
</organism>
<protein>
    <submittedName>
        <fullName evidence="1">Uncharacterized protein</fullName>
    </submittedName>
</protein>
<sequence>MHGRLTDGDEAGAAALLPVERPYPLPADVARIVDAG</sequence>
<comment type="caution">
    <text evidence="1">The sequence shown here is derived from an EMBL/GenBank/DDBJ whole genome shotgun (WGS) entry which is preliminary data.</text>
</comment>
<gene>
    <name evidence="1" type="ORF">FHU28_003493</name>
</gene>
<proteinExistence type="predicted"/>
<reference evidence="1 2" key="1">
    <citation type="submission" date="2020-08" db="EMBL/GenBank/DDBJ databases">
        <title>Sequencing the genomes of 1000 actinobacteria strains.</title>
        <authorList>
            <person name="Klenk H.-P."/>
        </authorList>
    </citation>
    <scope>NUCLEOTIDE SEQUENCE [LARGE SCALE GENOMIC DNA]</scope>
    <source>
        <strain evidence="1 2">DSM 43036</strain>
    </source>
</reference>
<dbReference type="EMBL" id="JACHJC010000001">
    <property type="protein sequence ID" value="MBB5113654.1"/>
    <property type="molecule type" value="Genomic_DNA"/>
</dbReference>
<accession>A0ABR6ME40</accession>